<dbReference type="PANTHER" id="PTHR43265:SF1">
    <property type="entry name" value="ESTERASE ESTD"/>
    <property type="match status" value="1"/>
</dbReference>
<dbReference type="AlphaFoldDB" id="A0A3B0ZRH9"/>
<dbReference type="Pfam" id="PF12146">
    <property type="entry name" value="Hydrolase_4"/>
    <property type="match status" value="1"/>
</dbReference>
<dbReference type="SUPFAM" id="SSF53474">
    <property type="entry name" value="alpha/beta-Hydrolases"/>
    <property type="match status" value="1"/>
</dbReference>
<feature type="domain" description="Serine aminopeptidase S33" evidence="1">
    <location>
        <begin position="112"/>
        <end position="286"/>
    </location>
</feature>
<dbReference type="Gene3D" id="3.40.50.1820">
    <property type="entry name" value="alpha/beta hydrolase"/>
    <property type="match status" value="1"/>
</dbReference>
<proteinExistence type="predicted"/>
<protein>
    <recommendedName>
        <fullName evidence="1">Serine aminopeptidase S33 domain-containing protein</fullName>
    </recommendedName>
</protein>
<dbReference type="EMBL" id="UOFS01000025">
    <property type="protein sequence ID" value="VAW96165.1"/>
    <property type="molecule type" value="Genomic_DNA"/>
</dbReference>
<reference evidence="2" key="1">
    <citation type="submission" date="2018-06" db="EMBL/GenBank/DDBJ databases">
        <authorList>
            <person name="Zhirakovskaya E."/>
        </authorList>
    </citation>
    <scope>NUCLEOTIDE SEQUENCE</scope>
</reference>
<evidence type="ECO:0000313" key="2">
    <source>
        <dbReference type="EMBL" id="VAW96165.1"/>
    </source>
</evidence>
<evidence type="ECO:0000259" key="1">
    <source>
        <dbReference type="Pfam" id="PF12146"/>
    </source>
</evidence>
<name>A0A3B0ZRH9_9ZZZZ</name>
<organism evidence="2">
    <name type="scientific">hydrothermal vent metagenome</name>
    <dbReference type="NCBI Taxonomy" id="652676"/>
    <lineage>
        <taxon>unclassified sequences</taxon>
        <taxon>metagenomes</taxon>
        <taxon>ecological metagenomes</taxon>
    </lineage>
</organism>
<dbReference type="PANTHER" id="PTHR43265">
    <property type="entry name" value="ESTERASE ESTD"/>
    <property type="match status" value="1"/>
</dbReference>
<dbReference type="InterPro" id="IPR029058">
    <property type="entry name" value="AB_hydrolase_fold"/>
</dbReference>
<gene>
    <name evidence="2" type="ORF">MNBD_GAMMA22-871</name>
</gene>
<dbReference type="InterPro" id="IPR053145">
    <property type="entry name" value="AB_hydrolase_Est10"/>
</dbReference>
<dbReference type="GO" id="GO:0052689">
    <property type="term" value="F:carboxylic ester hydrolase activity"/>
    <property type="evidence" value="ECO:0007669"/>
    <property type="project" value="TreeGrafter"/>
</dbReference>
<accession>A0A3B0ZRH9</accession>
<dbReference type="InterPro" id="IPR022742">
    <property type="entry name" value="Hydrolase_4"/>
</dbReference>
<sequence>MMIRPILMLLPALFLTISNSYASTGSPEKNSITRANSDLTINFQLQKTAAKSGSILLFVQDSKCKSSSEQFFKLTESLSNIAKLYVDKIGESDAVKAHATHAKCSDNFISNSSIDQRLADYQQVIKHLRNTATWWDKKLYLIGESEGGLIAGLIAANTSETTKLAIISFGGGMTMSESWIKSLTKSMLAKGSSVADIDALKVRATEFFKNKIAESTSNKEIASNVTYKWWASVVDVRLSDSLSKADFPIYIAHGTDDIKIPVESAQKISDLFTTLGKENLTYNEYTGTIAKVSTSNATTTATNNLAFTEALNWLVN</sequence>